<dbReference type="EC" id="1.1.1.1" evidence="3"/>
<name>A0A4R7BH88_9HYPH</name>
<dbReference type="InterPro" id="IPR011032">
    <property type="entry name" value="GroES-like_sf"/>
</dbReference>
<dbReference type="RefSeq" id="WP_133775100.1">
    <property type="nucleotide sequence ID" value="NZ_SNZR01000019.1"/>
</dbReference>
<organism evidence="9 10">
    <name type="scientific">Enterovirga rhinocerotis</name>
    <dbReference type="NCBI Taxonomy" id="1339210"/>
    <lineage>
        <taxon>Bacteria</taxon>
        <taxon>Pseudomonadati</taxon>
        <taxon>Pseudomonadota</taxon>
        <taxon>Alphaproteobacteria</taxon>
        <taxon>Hyphomicrobiales</taxon>
        <taxon>Methylobacteriaceae</taxon>
        <taxon>Enterovirga</taxon>
    </lineage>
</organism>
<dbReference type="SUPFAM" id="SSF50129">
    <property type="entry name" value="GroES-like"/>
    <property type="match status" value="1"/>
</dbReference>
<dbReference type="PANTHER" id="PTHR42940:SF8">
    <property type="entry name" value="VACUOLAR PROTEIN SORTING-ASSOCIATED PROTEIN 11"/>
    <property type="match status" value="1"/>
</dbReference>
<proteinExistence type="inferred from homology"/>
<dbReference type="Gene3D" id="3.40.50.720">
    <property type="entry name" value="NAD(P)-binding Rossmann-like Domain"/>
    <property type="match status" value="1"/>
</dbReference>
<dbReference type="EMBL" id="SNZR01000019">
    <property type="protein sequence ID" value="TDR84528.1"/>
    <property type="molecule type" value="Genomic_DNA"/>
</dbReference>
<evidence type="ECO:0000313" key="9">
    <source>
        <dbReference type="EMBL" id="TDR84528.1"/>
    </source>
</evidence>
<accession>A0A4R7BH88</accession>
<dbReference type="InterPro" id="IPR036291">
    <property type="entry name" value="NAD(P)-bd_dom_sf"/>
</dbReference>
<gene>
    <name evidence="9" type="ORF">EV668_4887</name>
</gene>
<keyword evidence="5" id="KW-0862">Zinc</keyword>
<dbReference type="GO" id="GO:0004022">
    <property type="term" value="F:alcohol dehydrogenase (NAD+) activity"/>
    <property type="evidence" value="ECO:0007669"/>
    <property type="project" value="UniProtKB-EC"/>
</dbReference>
<comment type="cofactor">
    <cofactor evidence="1">
        <name>Zn(2+)</name>
        <dbReference type="ChEBI" id="CHEBI:29105"/>
    </cofactor>
</comment>
<keyword evidence="7" id="KW-1133">Transmembrane helix</keyword>
<dbReference type="SMART" id="SM00829">
    <property type="entry name" value="PKS_ER"/>
    <property type="match status" value="1"/>
</dbReference>
<reference evidence="9 10" key="1">
    <citation type="submission" date="2019-03" db="EMBL/GenBank/DDBJ databases">
        <title>Genomic Encyclopedia of Type Strains, Phase IV (KMG-IV): sequencing the most valuable type-strain genomes for metagenomic binning, comparative biology and taxonomic classification.</title>
        <authorList>
            <person name="Goeker M."/>
        </authorList>
    </citation>
    <scope>NUCLEOTIDE SEQUENCE [LARGE SCALE GENOMIC DNA]</scope>
    <source>
        <strain evidence="9 10">DSM 25903</strain>
    </source>
</reference>
<evidence type="ECO:0000256" key="4">
    <source>
        <dbReference type="ARBA" id="ARBA00022723"/>
    </source>
</evidence>
<evidence type="ECO:0000313" key="10">
    <source>
        <dbReference type="Proteomes" id="UP000295122"/>
    </source>
</evidence>
<comment type="caution">
    <text evidence="9">The sequence shown here is derived from an EMBL/GenBank/DDBJ whole genome shotgun (WGS) entry which is preliminary data.</text>
</comment>
<feature type="transmembrane region" description="Helical" evidence="7">
    <location>
        <begin position="179"/>
        <end position="197"/>
    </location>
</feature>
<sequence length="351" mass="36803">MKAYAVTMFCEPVEEIDVADPVPKGTEVVVDVTRCGLCHSDLHLQDGTYDLGDGKILSLADRGIKPPVIMGHETLGRLSAKGPEAPIGDDQIGKTFLVYPWLGCGECEMCLSDRTNMCAKPSSVGVHRPGGYAQKCLVPHPKYLVDVTGIDPTLASTYACSGLTAYSALKKLDMDKEKGWLLILGLGGVGMSGLVIAKALGFRNIAVADIDEGKRKLAEEHGASLVLDPRDAGALEKLAAVGGIGGAVDFVGARPTAEFGIAALKRGGSYVIVGLYGGSMSLSLPLLVLRAINLRSSYVGNLVELRELIDLVKAGKVAPMPVETVPVAKVNEAIGRLRAGKVSGRLVLAQG</sequence>
<evidence type="ECO:0000256" key="1">
    <source>
        <dbReference type="ARBA" id="ARBA00001947"/>
    </source>
</evidence>
<dbReference type="PANTHER" id="PTHR42940">
    <property type="entry name" value="ALCOHOL DEHYDROGENASE 1-RELATED"/>
    <property type="match status" value="1"/>
</dbReference>
<dbReference type="GO" id="GO:0046872">
    <property type="term" value="F:metal ion binding"/>
    <property type="evidence" value="ECO:0007669"/>
    <property type="project" value="UniProtKB-KW"/>
</dbReference>
<evidence type="ECO:0000259" key="8">
    <source>
        <dbReference type="SMART" id="SM00829"/>
    </source>
</evidence>
<comment type="similarity">
    <text evidence="2">Belongs to the zinc-containing alcohol dehydrogenase family.</text>
</comment>
<evidence type="ECO:0000256" key="3">
    <source>
        <dbReference type="ARBA" id="ARBA00013190"/>
    </source>
</evidence>
<evidence type="ECO:0000256" key="6">
    <source>
        <dbReference type="ARBA" id="ARBA00023002"/>
    </source>
</evidence>
<evidence type="ECO:0000256" key="7">
    <source>
        <dbReference type="SAM" id="Phobius"/>
    </source>
</evidence>
<evidence type="ECO:0000256" key="5">
    <source>
        <dbReference type="ARBA" id="ARBA00022833"/>
    </source>
</evidence>
<dbReference type="InterPro" id="IPR020843">
    <property type="entry name" value="ER"/>
</dbReference>
<keyword evidence="10" id="KW-1185">Reference proteome</keyword>
<evidence type="ECO:0000256" key="2">
    <source>
        <dbReference type="ARBA" id="ARBA00008072"/>
    </source>
</evidence>
<dbReference type="SUPFAM" id="SSF51735">
    <property type="entry name" value="NAD(P)-binding Rossmann-fold domains"/>
    <property type="match status" value="1"/>
</dbReference>
<dbReference type="Pfam" id="PF00107">
    <property type="entry name" value="ADH_zinc_N"/>
    <property type="match status" value="1"/>
</dbReference>
<dbReference type="InterPro" id="IPR013154">
    <property type="entry name" value="ADH-like_N"/>
</dbReference>
<dbReference type="CDD" id="cd08240">
    <property type="entry name" value="6_hydroxyhexanoate_dh_like"/>
    <property type="match status" value="1"/>
</dbReference>
<keyword evidence="7" id="KW-0812">Transmembrane</keyword>
<feature type="domain" description="Enoyl reductase (ER)" evidence="8">
    <location>
        <begin position="5"/>
        <end position="348"/>
    </location>
</feature>
<dbReference type="OrthoDB" id="9806940at2"/>
<keyword evidence="4" id="KW-0479">Metal-binding</keyword>
<dbReference type="GO" id="GO:0005737">
    <property type="term" value="C:cytoplasm"/>
    <property type="evidence" value="ECO:0007669"/>
    <property type="project" value="TreeGrafter"/>
</dbReference>
<dbReference type="Gene3D" id="3.90.180.10">
    <property type="entry name" value="Medium-chain alcohol dehydrogenases, catalytic domain"/>
    <property type="match status" value="1"/>
</dbReference>
<dbReference type="Pfam" id="PF08240">
    <property type="entry name" value="ADH_N"/>
    <property type="match status" value="1"/>
</dbReference>
<dbReference type="Proteomes" id="UP000295122">
    <property type="component" value="Unassembled WGS sequence"/>
</dbReference>
<protein>
    <recommendedName>
        <fullName evidence="3">alcohol dehydrogenase</fullName>
        <ecNumber evidence="3">1.1.1.1</ecNumber>
    </recommendedName>
</protein>
<feature type="transmembrane region" description="Helical" evidence="7">
    <location>
        <begin position="269"/>
        <end position="289"/>
    </location>
</feature>
<keyword evidence="7" id="KW-0472">Membrane</keyword>
<dbReference type="AlphaFoldDB" id="A0A4R7BH88"/>
<dbReference type="InterPro" id="IPR013149">
    <property type="entry name" value="ADH-like_C"/>
</dbReference>
<keyword evidence="6" id="KW-0560">Oxidoreductase</keyword>